<dbReference type="InterPro" id="IPR032675">
    <property type="entry name" value="LRR_dom_sf"/>
</dbReference>
<dbReference type="InterPro" id="IPR050328">
    <property type="entry name" value="Dev_Immune_Receptor"/>
</dbReference>
<dbReference type="CDD" id="cd12087">
    <property type="entry name" value="TM_EGFR-like"/>
    <property type="match status" value="1"/>
</dbReference>
<dbReference type="SMART" id="SM00369">
    <property type="entry name" value="LRR_TYP"/>
    <property type="match status" value="10"/>
</dbReference>
<dbReference type="OrthoDB" id="9229163at2759"/>
<dbReference type="PANTHER" id="PTHR24373">
    <property type="entry name" value="SLIT RELATED LEUCINE-RICH REPEAT NEURONAL PROTEIN"/>
    <property type="match status" value="1"/>
</dbReference>
<gene>
    <name evidence="5" type="ORF">NTEN_LOCUS1395</name>
</gene>
<dbReference type="Gene3D" id="3.80.10.10">
    <property type="entry name" value="Ribonuclease Inhibitor"/>
    <property type="match status" value="3"/>
</dbReference>
<reference evidence="5 6" key="1">
    <citation type="submission" date="2020-02" db="EMBL/GenBank/DDBJ databases">
        <authorList>
            <person name="Ferguson B K."/>
        </authorList>
    </citation>
    <scope>NUCLEOTIDE SEQUENCE [LARGE SCALE GENOMIC DNA]</scope>
</reference>
<dbReference type="EMBL" id="CADCXU010002005">
    <property type="protein sequence ID" value="CAA9994579.1"/>
    <property type="molecule type" value="Genomic_DNA"/>
</dbReference>
<evidence type="ECO:0000256" key="1">
    <source>
        <dbReference type="ARBA" id="ARBA00022614"/>
    </source>
</evidence>
<proteinExistence type="predicted"/>
<dbReference type="Pfam" id="PF00560">
    <property type="entry name" value="LRR_1"/>
    <property type="match status" value="1"/>
</dbReference>
<dbReference type="SUPFAM" id="SSF52058">
    <property type="entry name" value="L domain-like"/>
    <property type="match status" value="1"/>
</dbReference>
<evidence type="ECO:0000313" key="6">
    <source>
        <dbReference type="Proteomes" id="UP000479000"/>
    </source>
</evidence>
<keyword evidence="6" id="KW-1185">Reference proteome</keyword>
<evidence type="ECO:0000256" key="2">
    <source>
        <dbReference type="ARBA" id="ARBA00022729"/>
    </source>
</evidence>
<dbReference type="Proteomes" id="UP000479000">
    <property type="component" value="Unassembled WGS sequence"/>
</dbReference>
<protein>
    <recommendedName>
        <fullName evidence="7">LRRCT domain-containing protein</fullName>
    </recommendedName>
</protein>
<feature type="transmembrane region" description="Helical" evidence="4">
    <location>
        <begin position="538"/>
        <end position="563"/>
    </location>
</feature>
<dbReference type="PROSITE" id="PS51450">
    <property type="entry name" value="LRR"/>
    <property type="match status" value="4"/>
</dbReference>
<dbReference type="InterPro" id="IPR001611">
    <property type="entry name" value="Leu-rich_rpt"/>
</dbReference>
<evidence type="ECO:0000313" key="5">
    <source>
        <dbReference type="EMBL" id="CAA9994579.1"/>
    </source>
</evidence>
<keyword evidence="4" id="KW-0812">Transmembrane</keyword>
<dbReference type="Pfam" id="PF13855">
    <property type="entry name" value="LRR_8"/>
    <property type="match status" value="3"/>
</dbReference>
<keyword evidence="2" id="KW-0732">Signal</keyword>
<keyword evidence="1" id="KW-0433">Leucine-rich repeat</keyword>
<keyword evidence="4" id="KW-1133">Transmembrane helix</keyword>
<evidence type="ECO:0000256" key="4">
    <source>
        <dbReference type="SAM" id="Phobius"/>
    </source>
</evidence>
<organism evidence="5 6">
    <name type="scientific">Nesidiocoris tenuis</name>
    <dbReference type="NCBI Taxonomy" id="355587"/>
    <lineage>
        <taxon>Eukaryota</taxon>
        <taxon>Metazoa</taxon>
        <taxon>Ecdysozoa</taxon>
        <taxon>Arthropoda</taxon>
        <taxon>Hexapoda</taxon>
        <taxon>Insecta</taxon>
        <taxon>Pterygota</taxon>
        <taxon>Neoptera</taxon>
        <taxon>Paraneoptera</taxon>
        <taxon>Hemiptera</taxon>
        <taxon>Heteroptera</taxon>
        <taxon>Panheteroptera</taxon>
        <taxon>Cimicomorpha</taxon>
        <taxon>Miridae</taxon>
        <taxon>Dicyphina</taxon>
        <taxon>Nesidiocoris</taxon>
    </lineage>
</organism>
<sequence>MFGRDKLDLDKFHANCNGRFNTKFILCSRMCLRPLLIVCWFCQTMSLCPTDCHCGLDARGRRQVICAKEDFFFAFGECFFCQFKLQDNTDLMFKVLKITAPMDNENSLTIGPIFHEFQKLTELQITYSNVPAIGKHSFWGVPSLKHLNLTNNNISQVLEYNFRGLVNLLELHLDYNRIESMGSGTFHHLPELRTLTLSHNRLKHLSPRLFLMLGKLRTLDLSFNDLEHLDPDVFKDVQDLRTFSCRSCALRKMNPHIYSLLSSLTHLDIGDNEFKYLDSHEFRDLRKLQVLHMDGNHFPVILEKTFSSQGRLRVLNLARNRIAKVTTHAFANLTSLVELDLSYNKLDKLEPTSVLPMAETLRSINIDSNNIDIAEFKYVLQIINKLKELSIAELGYTTQDIPLGLLAQLDSIKYLNMSGNELVHLPVQFLSPVPKLAEIDVSRNKFHGLDERLVVRLEKVKVRLDDNPWACDLCHITPMLSRVNESTWVKDAVCTLPYNLKGRRFETLTVSMLGWCGTGLGYREEGFAGLALTHNAQLGLIAAGAAVVLLVITIAAVVAGLLYNRHHAAYYYTNEERRLAEREKMYVEPEKKVSIATIDEITKDPELQVLAS</sequence>
<keyword evidence="3" id="KW-0677">Repeat</keyword>
<dbReference type="AlphaFoldDB" id="A0A6H5FXE8"/>
<dbReference type="PANTHER" id="PTHR24373:SF370">
    <property type="entry name" value="FISH-LIPS, ISOFORM E"/>
    <property type="match status" value="1"/>
</dbReference>
<dbReference type="GO" id="GO:0031012">
    <property type="term" value="C:extracellular matrix"/>
    <property type="evidence" value="ECO:0007669"/>
    <property type="project" value="TreeGrafter"/>
</dbReference>
<keyword evidence="4" id="KW-0472">Membrane</keyword>
<accession>A0A6H5FXE8</accession>
<dbReference type="PRINTS" id="PR00019">
    <property type="entry name" value="LEURICHRPT"/>
</dbReference>
<evidence type="ECO:0008006" key="7">
    <source>
        <dbReference type="Google" id="ProtNLM"/>
    </source>
</evidence>
<dbReference type="GO" id="GO:0005615">
    <property type="term" value="C:extracellular space"/>
    <property type="evidence" value="ECO:0007669"/>
    <property type="project" value="TreeGrafter"/>
</dbReference>
<dbReference type="FunFam" id="3.80.10.10:FF:001164">
    <property type="entry name" value="GH01279p"/>
    <property type="match status" value="1"/>
</dbReference>
<dbReference type="SUPFAM" id="SSF52075">
    <property type="entry name" value="Outer arm dynein light chain 1"/>
    <property type="match status" value="1"/>
</dbReference>
<dbReference type="InterPro" id="IPR003591">
    <property type="entry name" value="Leu-rich_rpt_typical-subtyp"/>
</dbReference>
<name>A0A6H5FXE8_9HEMI</name>
<evidence type="ECO:0000256" key="3">
    <source>
        <dbReference type="ARBA" id="ARBA00022737"/>
    </source>
</evidence>